<dbReference type="Proteomes" id="UP000016627">
    <property type="component" value="Unassembled WGS sequence"/>
</dbReference>
<gene>
    <name evidence="1" type="ORF">ATCC51562_319</name>
</gene>
<dbReference type="PATRIC" id="fig|1242969.3.peg.525"/>
<comment type="caution">
    <text evidence="1">The sequence shown here is derived from an EMBL/GenBank/DDBJ whole genome shotgun (WGS) entry which is preliminary data.</text>
</comment>
<accession>U2F8Q6</accession>
<proteinExistence type="predicted"/>
<evidence type="ECO:0000313" key="1">
    <source>
        <dbReference type="EMBL" id="ERJ26360.1"/>
    </source>
</evidence>
<name>U2F8Q6_9BACT</name>
<dbReference type="AlphaFoldDB" id="U2F8Q6"/>
<dbReference type="EMBL" id="ANNI01000003">
    <property type="protein sequence ID" value="ERJ26360.1"/>
    <property type="molecule type" value="Genomic_DNA"/>
</dbReference>
<organism evidence="1 2">
    <name type="scientific">Campylobacter concisus ATCC 51562</name>
    <dbReference type="NCBI Taxonomy" id="1242969"/>
    <lineage>
        <taxon>Bacteria</taxon>
        <taxon>Pseudomonadati</taxon>
        <taxon>Campylobacterota</taxon>
        <taxon>Epsilonproteobacteria</taxon>
        <taxon>Campylobacterales</taxon>
        <taxon>Campylobacteraceae</taxon>
        <taxon>Campylobacter</taxon>
    </lineage>
</organism>
<protein>
    <submittedName>
        <fullName evidence="1">Uncharacterized protein</fullName>
    </submittedName>
</protein>
<reference evidence="1 2" key="1">
    <citation type="journal article" date="2013" name="BMC Genomics">
        <title>Comparative genomics of Campylobacter concisus isolates reveals genetic diversity and provides insights into disease association.</title>
        <authorList>
            <person name="Deshpande N.P."/>
            <person name="Kaakoush N.O."/>
            <person name="Wilkins M.R."/>
            <person name="Mitchell H.M."/>
        </authorList>
    </citation>
    <scope>NUCLEOTIDE SEQUENCE [LARGE SCALE GENOMIC DNA]</scope>
    <source>
        <strain evidence="1 2">ATCC 51562</strain>
    </source>
</reference>
<sequence>MNLLRRSVRKVGFCTINFNDNAKAKNLSFTISLYDARCRYK</sequence>
<evidence type="ECO:0000313" key="2">
    <source>
        <dbReference type="Proteomes" id="UP000016627"/>
    </source>
</evidence>